<comment type="caution">
    <text evidence="2">The sequence shown here is derived from an EMBL/GenBank/DDBJ whole genome shotgun (WGS) entry which is preliminary data.</text>
</comment>
<evidence type="ECO:0000313" key="2">
    <source>
        <dbReference type="EMBL" id="MBR0561290.1"/>
    </source>
</evidence>
<reference evidence="2" key="2">
    <citation type="submission" date="2021-04" db="EMBL/GenBank/DDBJ databases">
        <authorList>
            <person name="Karlyshev A.V."/>
        </authorList>
    </citation>
    <scope>NUCLEOTIDE SEQUENCE</scope>
    <source>
        <strain evidence="2">LMG 29479</strain>
    </source>
</reference>
<dbReference type="PANTHER" id="PTHR43812">
    <property type="entry name" value="BLR2425 PROTEIN"/>
    <property type="match status" value="1"/>
</dbReference>
<dbReference type="Proteomes" id="UP000675747">
    <property type="component" value="Unassembled WGS sequence"/>
</dbReference>
<dbReference type="GO" id="GO:0016646">
    <property type="term" value="F:oxidoreductase activity, acting on the CH-NH group of donors, NAD or NADP as acceptor"/>
    <property type="evidence" value="ECO:0007669"/>
    <property type="project" value="UniProtKB-ARBA"/>
</dbReference>
<proteinExistence type="predicted"/>
<protein>
    <submittedName>
        <fullName evidence="2">Flavin reductase family protein</fullName>
    </submittedName>
</protein>
<dbReference type="GO" id="GO:0010181">
    <property type="term" value="F:FMN binding"/>
    <property type="evidence" value="ECO:0007669"/>
    <property type="project" value="InterPro"/>
</dbReference>
<dbReference type="SMART" id="SM00903">
    <property type="entry name" value="Flavin_Reduct"/>
    <property type="match status" value="1"/>
</dbReference>
<dbReference type="RefSeq" id="WP_211925255.1">
    <property type="nucleotide sequence ID" value="NZ_JAGQFT020000002.1"/>
</dbReference>
<evidence type="ECO:0000259" key="1">
    <source>
        <dbReference type="SMART" id="SM00903"/>
    </source>
</evidence>
<dbReference type="SUPFAM" id="SSF50475">
    <property type="entry name" value="FMN-binding split barrel"/>
    <property type="match status" value="1"/>
</dbReference>
<reference evidence="3 4" key="1">
    <citation type="journal article" date="2021" name="Microbiol. Resour. Announc.">
        <title>Draft Genome Sequence of Coralloluteibacterium stylophorae LMG 29479T.</title>
        <authorList>
            <person name="Karlyshev A.V."/>
            <person name="Kudryashova E.B."/>
            <person name="Ariskina E.V."/>
            <person name="Conroy A.P."/>
            <person name="Abidueva E.Y."/>
        </authorList>
    </citation>
    <scope>NUCLEOTIDE SEQUENCE [LARGE SCALE GENOMIC DNA]</scope>
    <source>
        <strain evidence="3 4">LMG 29479</strain>
    </source>
</reference>
<dbReference type="PANTHER" id="PTHR43812:SF2">
    <property type="entry name" value="FLAVIN REDUCTASE LIKE DOMAIN-CONTAINING PROTEIN"/>
    <property type="match status" value="1"/>
</dbReference>
<dbReference type="EMBL" id="JAGQFT010000006">
    <property type="protein sequence ID" value="MBR0561290.1"/>
    <property type="molecule type" value="Genomic_DNA"/>
</dbReference>
<dbReference type="EMBL" id="JAGQFT020000002">
    <property type="protein sequence ID" value="MBS7456437.1"/>
    <property type="molecule type" value="Genomic_DNA"/>
</dbReference>
<evidence type="ECO:0000313" key="4">
    <source>
        <dbReference type="Proteomes" id="UP000675747"/>
    </source>
</evidence>
<dbReference type="InterPro" id="IPR002563">
    <property type="entry name" value="Flavin_Rdtase-like_dom"/>
</dbReference>
<name>A0A8J8AWR8_9GAMM</name>
<feature type="domain" description="Flavin reductase like" evidence="1">
    <location>
        <begin position="22"/>
        <end position="175"/>
    </location>
</feature>
<dbReference type="AlphaFoldDB" id="A0A8J8AWR8"/>
<sequence length="207" mass="22149">MSDTHFYRVADGHGLPHNPFKAIVAPRPIGWISTVSADGVPNLAPYSFFNALSDTPPIVGFSSSGWKDSVRNAEATGEFVYNVATAELAARMNATAAPLPPDVDEFVEAGLAAAPSRLVRAPRVADSPASLECRLTQIVRMAAADGRETDSWLVLGEVVAVHIDRRHLVDGIYQTAAARPILRAGGRADYAEIGPDSMFRLVRPTQA</sequence>
<dbReference type="Pfam" id="PF01613">
    <property type="entry name" value="Flavin_Reduct"/>
    <property type="match status" value="1"/>
</dbReference>
<keyword evidence="4" id="KW-1185">Reference proteome</keyword>
<organism evidence="2">
    <name type="scientific">Coralloluteibacterium stylophorae</name>
    <dbReference type="NCBI Taxonomy" id="1776034"/>
    <lineage>
        <taxon>Bacteria</taxon>
        <taxon>Pseudomonadati</taxon>
        <taxon>Pseudomonadota</taxon>
        <taxon>Gammaproteobacteria</taxon>
        <taxon>Lysobacterales</taxon>
        <taxon>Lysobacteraceae</taxon>
        <taxon>Coralloluteibacterium</taxon>
    </lineage>
</organism>
<evidence type="ECO:0000313" key="3">
    <source>
        <dbReference type="EMBL" id="MBS7456437.1"/>
    </source>
</evidence>
<gene>
    <name evidence="3" type="ORF">KB893_004705</name>
    <name evidence="2" type="ORF">KB893_01965</name>
</gene>
<accession>A0A8J8AWR8</accession>
<dbReference type="InterPro" id="IPR012349">
    <property type="entry name" value="Split_barrel_FMN-bd"/>
</dbReference>
<dbReference type="Gene3D" id="2.30.110.10">
    <property type="entry name" value="Electron Transport, Fmn-binding Protein, Chain A"/>
    <property type="match status" value="1"/>
</dbReference>